<dbReference type="EMBL" id="LJOW01000067">
    <property type="protein sequence ID" value="OBQ43152.1"/>
    <property type="molecule type" value="Genomic_DNA"/>
</dbReference>
<dbReference type="InterPro" id="IPR035093">
    <property type="entry name" value="RelE/ParE_toxin_dom_sf"/>
</dbReference>
<reference evidence="2 3" key="1">
    <citation type="submission" date="2015-09" db="EMBL/GenBank/DDBJ databases">
        <title>Aphanizomenon flos-aquae WA102.</title>
        <authorList>
            <person name="Driscoll C."/>
        </authorList>
    </citation>
    <scope>NUCLEOTIDE SEQUENCE [LARGE SCALE GENOMIC DNA]</scope>
    <source>
        <strain evidence="2">WA102</strain>
    </source>
</reference>
<evidence type="ECO:0000259" key="1">
    <source>
        <dbReference type="Pfam" id="PF24732"/>
    </source>
</evidence>
<evidence type="ECO:0000313" key="3">
    <source>
        <dbReference type="Proteomes" id="UP000092093"/>
    </source>
</evidence>
<accession>A0A1B7X1C8</accession>
<dbReference type="Proteomes" id="UP000092093">
    <property type="component" value="Unassembled WGS sequence"/>
</dbReference>
<gene>
    <name evidence="2" type="ORF">AN484_13890</name>
</gene>
<proteinExistence type="predicted"/>
<dbReference type="SUPFAM" id="SSF143011">
    <property type="entry name" value="RelE-like"/>
    <property type="match status" value="1"/>
</dbReference>
<protein>
    <recommendedName>
        <fullName evidence="1">ParE-like toxin domain-containing protein</fullName>
    </recommendedName>
</protein>
<dbReference type="InterPro" id="IPR056925">
    <property type="entry name" value="ParE-like"/>
</dbReference>
<sequence length="86" mass="10145">MHYTTQRFWKYYNALPESVQQTADQCYELLKADKSHASLHFKKLGNKYWSVRAGLNYRALGVEVENGISWFWIGTHTEYDKLIGKL</sequence>
<dbReference type="PATRIC" id="fig|1710896.3.peg.1890"/>
<dbReference type="AlphaFoldDB" id="A0A1B7X1C8"/>
<comment type="caution">
    <text evidence="2">The sequence shown here is derived from an EMBL/GenBank/DDBJ whole genome shotgun (WGS) entry which is preliminary data.</text>
</comment>
<name>A0A1B7X1C8_APHFL</name>
<dbReference type="Pfam" id="PF24732">
    <property type="entry name" value="ParE_like"/>
    <property type="match status" value="1"/>
</dbReference>
<evidence type="ECO:0000313" key="2">
    <source>
        <dbReference type="EMBL" id="OBQ43152.1"/>
    </source>
</evidence>
<feature type="domain" description="ParE-like toxin" evidence="1">
    <location>
        <begin position="18"/>
        <end position="81"/>
    </location>
</feature>
<organism evidence="2 3">
    <name type="scientific">Aphanizomenon flos-aquae WA102</name>
    <dbReference type="NCBI Taxonomy" id="1710896"/>
    <lineage>
        <taxon>Bacteria</taxon>
        <taxon>Bacillati</taxon>
        <taxon>Cyanobacteriota</taxon>
        <taxon>Cyanophyceae</taxon>
        <taxon>Nostocales</taxon>
        <taxon>Aphanizomenonaceae</taxon>
        <taxon>Aphanizomenon</taxon>
    </lineage>
</organism>